<protein>
    <submittedName>
        <fullName evidence="1">Uncharacterized protein</fullName>
    </submittedName>
</protein>
<name>Q8CL99_YERPE</name>
<gene>
    <name evidence="1" type="ordered locus">y1774</name>
</gene>
<evidence type="ECO:0000313" key="2">
    <source>
        <dbReference type="Proteomes" id="UP000002490"/>
    </source>
</evidence>
<dbReference type="DNASU" id="1146722"/>
<dbReference type="Proteomes" id="UP000002490">
    <property type="component" value="Chromosome"/>
</dbReference>
<reference evidence="1 2" key="1">
    <citation type="journal article" date="2002" name="J. Bacteriol.">
        <title>Genome sequence of Yersinia pestis KIM.</title>
        <authorList>
            <person name="Deng W."/>
            <person name="Burland V."/>
            <person name="Plunkett G.III."/>
            <person name="Boutin A."/>
            <person name="Mayhew G.F."/>
            <person name="Liss P."/>
            <person name="Perna N.T."/>
            <person name="Rose D.J."/>
            <person name="Mau B."/>
            <person name="Zhou S."/>
            <person name="Schwartz D.C."/>
            <person name="Fetherston J.D."/>
            <person name="Lindler L.E."/>
            <person name="Brubaker R.R."/>
            <person name="Plana G.V."/>
            <person name="Straley S.C."/>
            <person name="McDonough K.A."/>
            <person name="Nilles M.L."/>
            <person name="Matson J.S."/>
            <person name="Blattner F.R."/>
            <person name="Perry R.D."/>
        </authorList>
    </citation>
    <scope>NUCLEOTIDE SEQUENCE [LARGE SCALE GENOMIC DNA]</scope>
    <source>
        <strain evidence="2">KIM10+ / Biovar Mediaevalis</strain>
    </source>
</reference>
<dbReference type="EMBL" id="AE009952">
    <property type="protein sequence ID" value="AAM85343.1"/>
    <property type="molecule type" value="Genomic_DNA"/>
</dbReference>
<organism evidence="1 2">
    <name type="scientific">Yersinia pestis</name>
    <dbReference type="NCBI Taxonomy" id="632"/>
    <lineage>
        <taxon>Bacteria</taxon>
        <taxon>Pseudomonadati</taxon>
        <taxon>Pseudomonadota</taxon>
        <taxon>Gammaproteobacteria</taxon>
        <taxon>Enterobacterales</taxon>
        <taxon>Yersiniaceae</taxon>
        <taxon>Yersinia</taxon>
    </lineage>
</organism>
<sequence length="34" mass="4133">MPWKMLARGFHPCTVHPTDETLRHYPRLLWITVE</sequence>
<accession>Q8CL99</accession>
<dbReference type="HOGENOM" id="CLU_3376812_0_0_6"/>
<proteinExistence type="predicted"/>
<dbReference type="KEGG" id="ypk:y1774"/>
<dbReference type="AlphaFoldDB" id="Q8CL99"/>
<evidence type="ECO:0000313" key="1">
    <source>
        <dbReference type="EMBL" id="AAM85343.1"/>
    </source>
</evidence>